<reference evidence="2 3" key="1">
    <citation type="submission" date="2016-10" db="EMBL/GenBank/DDBJ databases">
        <authorList>
            <person name="de Groot N.N."/>
        </authorList>
    </citation>
    <scope>NUCLEOTIDE SEQUENCE [LARGE SCALE GENOMIC DNA]</scope>
    <source>
        <strain evidence="2 3">CGMCC 4.2022</strain>
    </source>
</reference>
<protein>
    <recommendedName>
        <fullName evidence="4">TetR family transcriptional regulator</fullName>
    </recommendedName>
</protein>
<accession>A0A1G9W154</accession>
<evidence type="ECO:0000256" key="1">
    <source>
        <dbReference type="SAM" id="MobiDB-lite"/>
    </source>
</evidence>
<name>A0A1G9W154_9ACTN</name>
<dbReference type="EMBL" id="FNIE01000001">
    <property type="protein sequence ID" value="SDM78262.1"/>
    <property type="molecule type" value="Genomic_DNA"/>
</dbReference>
<evidence type="ECO:0000313" key="3">
    <source>
        <dbReference type="Proteomes" id="UP000199341"/>
    </source>
</evidence>
<feature type="compositionally biased region" description="Pro residues" evidence="1">
    <location>
        <begin position="1"/>
        <end position="10"/>
    </location>
</feature>
<dbReference type="InterPro" id="IPR036271">
    <property type="entry name" value="Tet_transcr_reg_TetR-rel_C_sf"/>
</dbReference>
<dbReference type="Gene3D" id="1.10.357.10">
    <property type="entry name" value="Tetracycline Repressor, domain 2"/>
    <property type="match status" value="1"/>
</dbReference>
<organism evidence="2 3">
    <name type="scientific">Actinacidiphila guanduensis</name>
    <dbReference type="NCBI Taxonomy" id="310781"/>
    <lineage>
        <taxon>Bacteria</taxon>
        <taxon>Bacillati</taxon>
        <taxon>Actinomycetota</taxon>
        <taxon>Actinomycetes</taxon>
        <taxon>Kitasatosporales</taxon>
        <taxon>Streptomycetaceae</taxon>
        <taxon>Actinacidiphila</taxon>
    </lineage>
</organism>
<dbReference type="SUPFAM" id="SSF48498">
    <property type="entry name" value="Tetracyclin repressor-like, C-terminal domain"/>
    <property type="match status" value="1"/>
</dbReference>
<dbReference type="STRING" id="310781.SAMN05216259_101477"/>
<evidence type="ECO:0000313" key="2">
    <source>
        <dbReference type="EMBL" id="SDM78262.1"/>
    </source>
</evidence>
<keyword evidence="3" id="KW-1185">Reference proteome</keyword>
<feature type="compositionally biased region" description="Basic and acidic residues" evidence="1">
    <location>
        <begin position="54"/>
        <end position="65"/>
    </location>
</feature>
<gene>
    <name evidence="2" type="ORF">SAMN05216259_101477</name>
</gene>
<sequence length="173" mass="18244">MQPGPHPAPAPLREAPVDVGHAGPNTGGSCRHVQPDVATKMIAANATRSHGRRDRGTGQERDTAAEPHPQLGAWLIARSAATSQDALAVGPRGLPARRALARLDTSRAHALVDRLQHLRDLGQLPPDCDPADLARLLVVIIKGLAVQAASGTSQAELRVVAEPMMSYLPVRVT</sequence>
<proteinExistence type="predicted"/>
<dbReference type="Proteomes" id="UP000199341">
    <property type="component" value="Unassembled WGS sequence"/>
</dbReference>
<evidence type="ECO:0008006" key="4">
    <source>
        <dbReference type="Google" id="ProtNLM"/>
    </source>
</evidence>
<dbReference type="AlphaFoldDB" id="A0A1G9W154"/>
<feature type="region of interest" description="Disordered" evidence="1">
    <location>
        <begin position="1"/>
        <end position="67"/>
    </location>
</feature>